<evidence type="ECO:0000313" key="12">
    <source>
        <dbReference type="EMBL" id="SNQ29499.1"/>
    </source>
</evidence>
<evidence type="ECO:0000256" key="8">
    <source>
        <dbReference type="ARBA" id="ARBA00023136"/>
    </source>
</evidence>
<keyword evidence="6 9" id="KW-0812">Transmembrane</keyword>
<dbReference type="PROSITE" id="PS00874">
    <property type="entry name" value="T2SP_F"/>
    <property type="match status" value="1"/>
</dbReference>
<protein>
    <submittedName>
        <fullName evidence="12">Type IV pilus assembly protein PilC</fullName>
    </submittedName>
</protein>
<comment type="similarity">
    <text evidence="2 9">Belongs to the GSP F family.</text>
</comment>
<proteinExistence type="inferred from homology"/>
<reference evidence="13" key="1">
    <citation type="submission" date="2017-06" db="EMBL/GenBank/DDBJ databases">
        <authorList>
            <person name="Varghese N."/>
            <person name="Submissions S."/>
        </authorList>
    </citation>
    <scope>NUCLEOTIDE SEQUENCE [LARGE SCALE GENOMIC DNA]</scope>
    <source>
        <strain evidence="13">ANC 5114</strain>
    </source>
</reference>
<evidence type="ECO:0000256" key="7">
    <source>
        <dbReference type="ARBA" id="ARBA00022989"/>
    </source>
</evidence>
<dbReference type="RefSeq" id="WP_088823544.1">
    <property type="nucleotide sequence ID" value="NZ_FZLN01000002.1"/>
</dbReference>
<keyword evidence="13" id="KW-1185">Reference proteome</keyword>
<feature type="domain" description="Type II secretion system protein GspF" evidence="11">
    <location>
        <begin position="73"/>
        <end position="196"/>
    </location>
</feature>
<evidence type="ECO:0000256" key="2">
    <source>
        <dbReference type="ARBA" id="ARBA00005745"/>
    </source>
</evidence>
<dbReference type="PANTHER" id="PTHR30012:SF7">
    <property type="entry name" value="PROTEIN TRANSPORT PROTEIN HOFC HOMOLOG"/>
    <property type="match status" value="1"/>
</dbReference>
<dbReference type="PRINTS" id="PR00812">
    <property type="entry name" value="BCTERIALGSPF"/>
</dbReference>
<evidence type="ECO:0000256" key="10">
    <source>
        <dbReference type="SAM" id="Phobius"/>
    </source>
</evidence>
<feature type="transmembrane region" description="Helical" evidence="10">
    <location>
        <begin position="225"/>
        <end position="242"/>
    </location>
</feature>
<gene>
    <name evidence="12" type="ORF">SAMN05444584_1454</name>
</gene>
<evidence type="ECO:0000256" key="1">
    <source>
        <dbReference type="ARBA" id="ARBA00004429"/>
    </source>
</evidence>
<evidence type="ECO:0000256" key="3">
    <source>
        <dbReference type="ARBA" id="ARBA00022448"/>
    </source>
</evidence>
<organism evidence="12 13">
    <name type="scientific">Acinetobacter apis</name>
    <dbReference type="NCBI Taxonomy" id="1229165"/>
    <lineage>
        <taxon>Bacteria</taxon>
        <taxon>Pseudomonadati</taxon>
        <taxon>Pseudomonadota</taxon>
        <taxon>Gammaproteobacteria</taxon>
        <taxon>Moraxellales</taxon>
        <taxon>Moraxellaceae</taxon>
        <taxon>Acinetobacter</taxon>
    </lineage>
</organism>
<keyword evidence="4" id="KW-1003">Cell membrane</keyword>
<evidence type="ECO:0000256" key="9">
    <source>
        <dbReference type="RuleBase" id="RU003923"/>
    </source>
</evidence>
<feature type="transmembrane region" description="Helical" evidence="10">
    <location>
        <begin position="380"/>
        <end position="400"/>
    </location>
</feature>
<feature type="transmembrane region" description="Helical" evidence="10">
    <location>
        <begin position="175"/>
        <end position="195"/>
    </location>
</feature>
<keyword evidence="7 10" id="KW-1133">Transmembrane helix</keyword>
<comment type="subcellular location">
    <subcellularLocation>
        <location evidence="1 9">Cell inner membrane</location>
        <topology evidence="1 9">Multi-pass membrane protein</topology>
    </subcellularLocation>
</comment>
<dbReference type="InterPro" id="IPR042094">
    <property type="entry name" value="T2SS_GspF_sf"/>
</dbReference>
<dbReference type="GO" id="GO:0015628">
    <property type="term" value="P:protein secretion by the type II secretion system"/>
    <property type="evidence" value="ECO:0007669"/>
    <property type="project" value="TreeGrafter"/>
</dbReference>
<dbReference type="FunFam" id="1.20.81.30:FF:000001">
    <property type="entry name" value="Type II secretion system protein F"/>
    <property type="match status" value="2"/>
</dbReference>
<dbReference type="EMBL" id="FZLN01000002">
    <property type="protein sequence ID" value="SNQ29499.1"/>
    <property type="molecule type" value="Genomic_DNA"/>
</dbReference>
<dbReference type="InterPro" id="IPR018076">
    <property type="entry name" value="T2SS_GspF_dom"/>
</dbReference>
<evidence type="ECO:0000256" key="4">
    <source>
        <dbReference type="ARBA" id="ARBA00022475"/>
    </source>
</evidence>
<accession>A0A217EG71</accession>
<evidence type="ECO:0000256" key="5">
    <source>
        <dbReference type="ARBA" id="ARBA00022519"/>
    </source>
</evidence>
<dbReference type="Gene3D" id="1.20.81.30">
    <property type="entry name" value="Type II secretion system (T2SS), domain F"/>
    <property type="match status" value="2"/>
</dbReference>
<evidence type="ECO:0000256" key="6">
    <source>
        <dbReference type="ARBA" id="ARBA00022692"/>
    </source>
</evidence>
<dbReference type="Proteomes" id="UP000243463">
    <property type="component" value="Unassembled WGS sequence"/>
</dbReference>
<name>A0A217EG71_9GAMM</name>
<keyword evidence="8 10" id="KW-0472">Membrane</keyword>
<dbReference type="PANTHER" id="PTHR30012">
    <property type="entry name" value="GENERAL SECRETION PATHWAY PROTEIN"/>
    <property type="match status" value="1"/>
</dbReference>
<evidence type="ECO:0000313" key="13">
    <source>
        <dbReference type="Proteomes" id="UP000243463"/>
    </source>
</evidence>
<dbReference type="Pfam" id="PF00482">
    <property type="entry name" value="T2SSF"/>
    <property type="match status" value="2"/>
</dbReference>
<feature type="domain" description="Type II secretion system protein GspF" evidence="11">
    <location>
        <begin position="278"/>
        <end position="399"/>
    </location>
</feature>
<sequence>MANPENNLLNFSYTGKDRKGVTVKGELTAPNMALAKVMLRKQSVTVVKIQLKRKNLLEGAFKKKINTIDITIFTRQLATMMKAGVPLVQSFEIVAEGLENPSMREVVLGIKSEVENGNTFAEAIKKYPKYFDGLFCSLIESGEQSGALETMLDRVAIYKEKSEQLKQKIKKALKYPISVVIVAFIVTIILMVKVVPVFEGLFSSFGADLPAFTKMVVNMSNWMQQYWYILIASIVALVIFVKQSYEKSQKVRDGLDKLTLKLPIFGDLIFKSIIARYSRTLATTFAAGVPLIDALESTAGATNNVVYENAVMRIREDVASGQQLQFAMRATNRFPSMAIQMVSIGEESGALDSMLDKVATYYEEEVDNAVDGLTSMMEPLIMAVLGVLVGGLVVAMYLPIFQMGSVV</sequence>
<dbReference type="GO" id="GO:0005886">
    <property type="term" value="C:plasma membrane"/>
    <property type="evidence" value="ECO:0007669"/>
    <property type="project" value="UniProtKB-SubCell"/>
</dbReference>
<dbReference type="InterPro" id="IPR001992">
    <property type="entry name" value="T2SS_GspF/T4SS_PilC_CS"/>
</dbReference>
<keyword evidence="3 9" id="KW-0813">Transport</keyword>
<evidence type="ECO:0000259" key="11">
    <source>
        <dbReference type="Pfam" id="PF00482"/>
    </source>
</evidence>
<dbReference type="AlphaFoldDB" id="A0A217EG71"/>
<dbReference type="InterPro" id="IPR003004">
    <property type="entry name" value="GspF/PilC"/>
</dbReference>
<keyword evidence="5" id="KW-0997">Cell inner membrane</keyword>
<dbReference type="OrthoDB" id="9805682at2"/>